<dbReference type="EMBL" id="AORV01000022">
    <property type="protein sequence ID" value="EMS73026.1"/>
    <property type="molecule type" value="Genomic_DNA"/>
</dbReference>
<keyword evidence="12" id="KW-1208">Phospholipid metabolism</keyword>
<keyword evidence="9" id="KW-0460">Magnesium</keyword>
<comment type="cofactor">
    <cofactor evidence="1">
        <name>Mg(2+)</name>
        <dbReference type="ChEBI" id="CHEBI:18420"/>
    </cofactor>
</comment>
<dbReference type="SUPFAM" id="SSF111331">
    <property type="entry name" value="NAD kinase/diacylglycerol kinase-like"/>
    <property type="match status" value="1"/>
</dbReference>
<dbReference type="RefSeq" id="WP_004624349.1">
    <property type="nucleotide sequence ID" value="NZ_AORV01000022.1"/>
</dbReference>
<keyword evidence="4" id="KW-0808">Transferase</keyword>
<evidence type="ECO:0000259" key="13">
    <source>
        <dbReference type="PROSITE" id="PS50146"/>
    </source>
</evidence>
<sequence>MKHIFIINPAAGKGRSMELIPFIQECFKDKENDEFIIEVTNYPGHAAEIARAHSGTGDCRMYSIGGDGTVNEIVNGIAGTSASLGVIPTGSGNDFIRSLHSETDVKSIITRTINGIEKDIDLARVNDKYFVNISSIGFDANVVYNAIMFKKKPGITGSMAYLLSIIYTVFKHKICTVKVDIDGEKINMKALLVAVANGKYYGGGIIPAPAAELDDGLLDICLVGEVSRLKILNLFPKYMKGQHGVIRQVSFRRGKRVKIESEEELCLNIDGEIVSAKTIDFEIIKAGIKVVLPSPF</sequence>
<accession>S0FRP6</accession>
<evidence type="ECO:0000256" key="8">
    <source>
        <dbReference type="ARBA" id="ARBA00022840"/>
    </source>
</evidence>
<evidence type="ECO:0000256" key="1">
    <source>
        <dbReference type="ARBA" id="ARBA00001946"/>
    </source>
</evidence>
<evidence type="ECO:0000256" key="7">
    <source>
        <dbReference type="ARBA" id="ARBA00022777"/>
    </source>
</evidence>
<dbReference type="Pfam" id="PF00781">
    <property type="entry name" value="DAGK_cat"/>
    <property type="match status" value="1"/>
</dbReference>
<dbReference type="AlphaFoldDB" id="S0FRP6"/>
<keyword evidence="11" id="KW-0594">Phospholipid biosynthesis</keyword>
<organism evidence="14 15">
    <name type="scientific">Ruminiclostridium cellobioparum subsp. termitidis CT1112</name>
    <dbReference type="NCBI Taxonomy" id="1195236"/>
    <lineage>
        <taxon>Bacteria</taxon>
        <taxon>Bacillati</taxon>
        <taxon>Bacillota</taxon>
        <taxon>Clostridia</taxon>
        <taxon>Eubacteriales</taxon>
        <taxon>Oscillospiraceae</taxon>
        <taxon>Ruminiclostridium</taxon>
    </lineage>
</organism>
<evidence type="ECO:0000313" key="14">
    <source>
        <dbReference type="EMBL" id="EMS73026.1"/>
    </source>
</evidence>
<dbReference type="SMART" id="SM00046">
    <property type="entry name" value="DAGKc"/>
    <property type="match status" value="1"/>
</dbReference>
<dbReference type="GO" id="GO:0005524">
    <property type="term" value="F:ATP binding"/>
    <property type="evidence" value="ECO:0007669"/>
    <property type="project" value="UniProtKB-KW"/>
</dbReference>
<dbReference type="InterPro" id="IPR005218">
    <property type="entry name" value="Diacylglycerol/lipid_kinase"/>
</dbReference>
<dbReference type="PATRIC" id="fig|1195236.3.peg.1229"/>
<comment type="similarity">
    <text evidence="2">Belongs to the diacylglycerol/lipid kinase family.</text>
</comment>
<evidence type="ECO:0000256" key="4">
    <source>
        <dbReference type="ARBA" id="ARBA00022679"/>
    </source>
</evidence>
<evidence type="ECO:0000256" key="10">
    <source>
        <dbReference type="ARBA" id="ARBA00023098"/>
    </source>
</evidence>
<dbReference type="Proteomes" id="UP000014155">
    <property type="component" value="Unassembled WGS sequence"/>
</dbReference>
<keyword evidence="15" id="KW-1185">Reference proteome</keyword>
<dbReference type="Gene3D" id="2.60.200.40">
    <property type="match status" value="1"/>
</dbReference>
<evidence type="ECO:0000256" key="9">
    <source>
        <dbReference type="ARBA" id="ARBA00022842"/>
    </source>
</evidence>
<keyword evidence="5" id="KW-0479">Metal-binding</keyword>
<comment type="caution">
    <text evidence="14">The sequence shown here is derived from an EMBL/GenBank/DDBJ whole genome shotgun (WGS) entry which is preliminary data.</text>
</comment>
<name>S0FRP6_RUMCE</name>
<dbReference type="PANTHER" id="PTHR12358">
    <property type="entry name" value="SPHINGOSINE KINASE"/>
    <property type="match status" value="1"/>
</dbReference>
<keyword evidence="8" id="KW-0067">ATP-binding</keyword>
<dbReference type="InterPro" id="IPR017438">
    <property type="entry name" value="ATP-NAD_kinase_N"/>
</dbReference>
<keyword evidence="7 14" id="KW-0418">Kinase</keyword>
<dbReference type="InterPro" id="IPR050187">
    <property type="entry name" value="Lipid_Phosphate_FormReg"/>
</dbReference>
<dbReference type="eggNOG" id="COG1597">
    <property type="taxonomic scope" value="Bacteria"/>
</dbReference>
<dbReference type="GO" id="GO:0016301">
    <property type="term" value="F:kinase activity"/>
    <property type="evidence" value="ECO:0007669"/>
    <property type="project" value="UniProtKB-KW"/>
</dbReference>
<dbReference type="GO" id="GO:0005886">
    <property type="term" value="C:plasma membrane"/>
    <property type="evidence" value="ECO:0007669"/>
    <property type="project" value="TreeGrafter"/>
</dbReference>
<dbReference type="GO" id="GO:0046872">
    <property type="term" value="F:metal ion binding"/>
    <property type="evidence" value="ECO:0007669"/>
    <property type="project" value="UniProtKB-KW"/>
</dbReference>
<dbReference type="InterPro" id="IPR045540">
    <property type="entry name" value="YegS/DAGK_C"/>
</dbReference>
<dbReference type="STRING" id="1195236.CTER_0939"/>
<dbReference type="InterPro" id="IPR016064">
    <property type="entry name" value="NAD/diacylglycerol_kinase_sf"/>
</dbReference>
<dbReference type="PROSITE" id="PS50146">
    <property type="entry name" value="DAGK"/>
    <property type="match status" value="1"/>
</dbReference>
<keyword evidence="3" id="KW-0444">Lipid biosynthesis</keyword>
<keyword evidence="10" id="KW-0443">Lipid metabolism</keyword>
<evidence type="ECO:0000256" key="5">
    <source>
        <dbReference type="ARBA" id="ARBA00022723"/>
    </source>
</evidence>
<evidence type="ECO:0000256" key="3">
    <source>
        <dbReference type="ARBA" id="ARBA00022516"/>
    </source>
</evidence>
<dbReference type="GO" id="GO:0008654">
    <property type="term" value="P:phospholipid biosynthetic process"/>
    <property type="evidence" value="ECO:0007669"/>
    <property type="project" value="UniProtKB-KW"/>
</dbReference>
<proteinExistence type="inferred from homology"/>
<dbReference type="Gene3D" id="3.40.50.10330">
    <property type="entry name" value="Probable inorganic polyphosphate/atp-NAD kinase, domain 1"/>
    <property type="match status" value="1"/>
</dbReference>
<dbReference type="PANTHER" id="PTHR12358:SF106">
    <property type="entry name" value="LIPID KINASE YEGS"/>
    <property type="match status" value="1"/>
</dbReference>
<evidence type="ECO:0000313" key="15">
    <source>
        <dbReference type="Proteomes" id="UP000014155"/>
    </source>
</evidence>
<evidence type="ECO:0000256" key="6">
    <source>
        <dbReference type="ARBA" id="ARBA00022741"/>
    </source>
</evidence>
<keyword evidence="6" id="KW-0547">Nucleotide-binding</keyword>
<protein>
    <submittedName>
        <fullName evidence="14">Lipid kinase, YegS/Rv2252/BmrU family</fullName>
    </submittedName>
</protein>
<evidence type="ECO:0000256" key="11">
    <source>
        <dbReference type="ARBA" id="ARBA00023209"/>
    </source>
</evidence>
<gene>
    <name evidence="14" type="ORF">CTER_0939</name>
</gene>
<evidence type="ECO:0000256" key="2">
    <source>
        <dbReference type="ARBA" id="ARBA00005983"/>
    </source>
</evidence>
<evidence type="ECO:0000256" key="12">
    <source>
        <dbReference type="ARBA" id="ARBA00023264"/>
    </source>
</evidence>
<dbReference type="NCBIfam" id="TIGR00147">
    <property type="entry name" value="YegS/Rv2252/BmrU family lipid kinase"/>
    <property type="match status" value="1"/>
</dbReference>
<dbReference type="Pfam" id="PF19279">
    <property type="entry name" value="YegS_C"/>
    <property type="match status" value="1"/>
</dbReference>
<dbReference type="InterPro" id="IPR001206">
    <property type="entry name" value="Diacylglycerol_kinase_cat_dom"/>
</dbReference>
<reference evidence="14 15" key="1">
    <citation type="journal article" date="2013" name="Genome Announc.">
        <title>Draft Genome Sequence of the Cellulolytic, Mesophilic, Anaerobic Bacterium Clostridium termitidis Strain CT1112 (DSM 5398).</title>
        <authorList>
            <person name="Lal S."/>
            <person name="Ramachandran U."/>
            <person name="Zhang X."/>
            <person name="Munir R."/>
            <person name="Sparling R."/>
            <person name="Levin D.B."/>
        </authorList>
    </citation>
    <scope>NUCLEOTIDE SEQUENCE [LARGE SCALE GENOMIC DNA]</scope>
    <source>
        <strain evidence="14 15">CT1112</strain>
    </source>
</reference>
<feature type="domain" description="DAGKc" evidence="13">
    <location>
        <begin position="1"/>
        <end position="129"/>
    </location>
</feature>